<name>A0ABV2X745_9NOCA</name>
<proteinExistence type="predicted"/>
<evidence type="ECO:0000313" key="3">
    <source>
        <dbReference type="EMBL" id="MEU2121689.1"/>
    </source>
</evidence>
<dbReference type="Proteomes" id="UP001550535">
    <property type="component" value="Unassembled WGS sequence"/>
</dbReference>
<dbReference type="SUPFAM" id="SSF53474">
    <property type="entry name" value="alpha/beta-Hydrolases"/>
    <property type="match status" value="1"/>
</dbReference>
<dbReference type="Pfam" id="PF00561">
    <property type="entry name" value="Abhydrolase_1"/>
    <property type="match status" value="1"/>
</dbReference>
<dbReference type="PANTHER" id="PTHR43329">
    <property type="entry name" value="EPOXIDE HYDROLASE"/>
    <property type="match status" value="1"/>
</dbReference>
<keyword evidence="1 3" id="KW-0378">Hydrolase</keyword>
<dbReference type="RefSeq" id="WP_357808503.1">
    <property type="nucleotide sequence ID" value="NZ_JBEYBM010000022.1"/>
</dbReference>
<dbReference type="InterPro" id="IPR000073">
    <property type="entry name" value="AB_hydrolase_1"/>
</dbReference>
<evidence type="ECO:0000259" key="2">
    <source>
        <dbReference type="Pfam" id="PF00561"/>
    </source>
</evidence>
<keyword evidence="4" id="KW-1185">Reference proteome</keyword>
<comment type="caution">
    <text evidence="3">The sequence shown here is derived from an EMBL/GenBank/DDBJ whole genome shotgun (WGS) entry which is preliminary data.</text>
</comment>
<evidence type="ECO:0000313" key="4">
    <source>
        <dbReference type="Proteomes" id="UP001550535"/>
    </source>
</evidence>
<evidence type="ECO:0000256" key="1">
    <source>
        <dbReference type="ARBA" id="ARBA00022801"/>
    </source>
</evidence>
<dbReference type="Gene3D" id="3.40.50.1820">
    <property type="entry name" value="alpha/beta hydrolase"/>
    <property type="match status" value="1"/>
</dbReference>
<gene>
    <name evidence="3" type="ORF">ABZ507_07615</name>
</gene>
<dbReference type="InterPro" id="IPR000639">
    <property type="entry name" value="Epox_hydrolase-like"/>
</dbReference>
<accession>A0ABV2X745</accession>
<reference evidence="3 4" key="1">
    <citation type="submission" date="2024-06" db="EMBL/GenBank/DDBJ databases">
        <title>The Natural Products Discovery Center: Release of the First 8490 Sequenced Strains for Exploring Actinobacteria Biosynthetic Diversity.</title>
        <authorList>
            <person name="Kalkreuter E."/>
            <person name="Kautsar S.A."/>
            <person name="Yang D."/>
            <person name="Bader C.D."/>
            <person name="Teijaro C.N."/>
            <person name="Fluegel L."/>
            <person name="Davis C.M."/>
            <person name="Simpson J.R."/>
            <person name="Lauterbach L."/>
            <person name="Steele A.D."/>
            <person name="Gui C."/>
            <person name="Meng S."/>
            <person name="Li G."/>
            <person name="Viehrig K."/>
            <person name="Ye F."/>
            <person name="Su P."/>
            <person name="Kiefer A.F."/>
            <person name="Nichols A."/>
            <person name="Cepeda A.J."/>
            <person name="Yan W."/>
            <person name="Fan B."/>
            <person name="Jiang Y."/>
            <person name="Adhikari A."/>
            <person name="Zheng C.-J."/>
            <person name="Schuster L."/>
            <person name="Cowan T.M."/>
            <person name="Smanski M.J."/>
            <person name="Chevrette M.G."/>
            <person name="De Carvalho L.P.S."/>
            <person name="Shen B."/>
        </authorList>
    </citation>
    <scope>NUCLEOTIDE SEQUENCE [LARGE SCALE GENOMIC DNA]</scope>
    <source>
        <strain evidence="3 4">NPDC019434</strain>
    </source>
</reference>
<dbReference type="EMBL" id="JBEYBR010000013">
    <property type="protein sequence ID" value="MEU2121689.1"/>
    <property type="molecule type" value="Genomic_DNA"/>
</dbReference>
<dbReference type="PRINTS" id="PR00412">
    <property type="entry name" value="EPOXHYDRLASE"/>
</dbReference>
<protein>
    <submittedName>
        <fullName evidence="3">Alpha/beta hydrolase</fullName>
    </submittedName>
</protein>
<dbReference type="GO" id="GO:0016787">
    <property type="term" value="F:hydrolase activity"/>
    <property type="evidence" value="ECO:0007669"/>
    <property type="project" value="UniProtKB-KW"/>
</dbReference>
<feature type="domain" description="AB hydrolase-1" evidence="2">
    <location>
        <begin position="35"/>
        <end position="269"/>
    </location>
</feature>
<dbReference type="InterPro" id="IPR029058">
    <property type="entry name" value="AB_hydrolase_fold"/>
</dbReference>
<organism evidence="3 4">
    <name type="scientific">Nocardia niwae</name>
    <dbReference type="NCBI Taxonomy" id="626084"/>
    <lineage>
        <taxon>Bacteria</taxon>
        <taxon>Bacillati</taxon>
        <taxon>Actinomycetota</taxon>
        <taxon>Actinomycetes</taxon>
        <taxon>Mycobacteriales</taxon>
        <taxon>Nocardiaceae</taxon>
        <taxon>Nocardia</taxon>
    </lineage>
</organism>
<sequence>MTRTTPAIAVDVGAYRFDVYTEGVPRGTAERTAAVLLHGFPQSAASWSGVARRLSAFGIASYAPNQRGYSAGARPAAAEAYRLSELTGDIVGLCDALELERVHLVGHDWGAVVAWSVAAAYPARVASLTAVSVPHPAAFAQAMASDPEQIEKSRYMALLEEAETGPLLLADDAAALRLGFGEAVPAEIAQTHIDVLSQPGAMAAALAWYRSKGRDWHDVWTVRVPSTFVWGTEDIAVARAAAERCAHYVDAPYELLVLPGVGHWIPEQAPDRLSAAIVRRIVSAHGS</sequence>